<dbReference type="InterPro" id="IPR046906">
    <property type="entry name" value="Mab-21_HhH/H2TH-like"/>
</dbReference>
<reference evidence="2 3" key="1">
    <citation type="submission" date="2020-06" db="EMBL/GenBank/DDBJ databases">
        <authorList>
            <person name="Li R."/>
            <person name="Bekaert M."/>
        </authorList>
    </citation>
    <scope>NUCLEOTIDE SEQUENCE [LARGE SCALE GENOMIC DNA]</scope>
    <source>
        <strain evidence="3">wild</strain>
    </source>
</reference>
<dbReference type="AlphaFoldDB" id="A0A6J8AL77"/>
<dbReference type="OrthoDB" id="6124931at2759"/>
<dbReference type="EMBL" id="CACVKT020001472">
    <property type="protein sequence ID" value="CAC5368380.1"/>
    <property type="molecule type" value="Genomic_DNA"/>
</dbReference>
<dbReference type="InterPro" id="IPR024810">
    <property type="entry name" value="MAB21L/cGLR"/>
</dbReference>
<dbReference type="PANTHER" id="PTHR10656">
    <property type="entry name" value="CELL FATE DETERMINING PROTEIN MAB21-RELATED"/>
    <property type="match status" value="1"/>
</dbReference>
<dbReference type="SMART" id="SM01265">
    <property type="entry name" value="Mab-21"/>
    <property type="match status" value="1"/>
</dbReference>
<accession>A0A6J8AL77</accession>
<dbReference type="Pfam" id="PF20266">
    <property type="entry name" value="Mab-21_C"/>
    <property type="match status" value="1"/>
</dbReference>
<dbReference type="Gene3D" id="1.10.1410.40">
    <property type="match status" value="1"/>
</dbReference>
<evidence type="ECO:0000259" key="1">
    <source>
        <dbReference type="Pfam" id="PF20266"/>
    </source>
</evidence>
<evidence type="ECO:0000313" key="2">
    <source>
        <dbReference type="EMBL" id="CAC5368380.1"/>
    </source>
</evidence>
<evidence type="ECO:0000313" key="3">
    <source>
        <dbReference type="Proteomes" id="UP000507470"/>
    </source>
</evidence>
<dbReference type="PANTHER" id="PTHR10656:SF69">
    <property type="entry name" value="MAB-21-LIKE HHH_H2TH-LIKE DOMAIN-CONTAINING PROTEIN"/>
    <property type="match status" value="1"/>
</dbReference>
<sequence length="745" mass="87017">MKRNTRNDENDSDQNLHGLRKMTYWKKYGVKRFPYPVRRRFSPLVYQSFDGGIIISNDVFGLTIRQFEEMYKACLDRRKAHEQYILNLRYPDKSSDEYLEYLENRTDCKKDYRSCDEIDLKERFLYEYLVNTAGTEIDIRKRQQLFIIQDLITNATHVYTKAISSGSLAEGLDLPGSDTDIMLVINNFDIIQNERNIKHPLQWITLVMETDNDHPGFTRLRLIPGAYGDAVFGFESTRKGSYLSAKEFVYIMNQKRPHLQLSSHGPCLSDKNQITDYAFCIQSQYLPFTAMQWASRYRKQWPPNSAIDKIIKYGCLLVPIGPRTLPDCNVLWRLSFSVAEKQLVHSFNYTQLLCYCLLKLTLKHIVNTNDHAKGLLCSYFLKTVLFWVSEEEDIDTFQLPKLFYCFTHCINKLISWVNNCFCPNYFIPEHNMFLGKINPDNNKILIKVLDSITMNGMDGLMKNLYSSGNENYRVLSIKKECSFIMLDFLFYRICRTYILEKISRCLKALILTESLNKSKSSTFIIDVCKYFHAEISQNAAQLLPPPTITTETYSIHKWYHRHLTDGTKTDAVSGWLLYASFYYVTGQYNVTLRLTDYVLSRCSPGMMLLCCGNYNEIHRNIYRNYVHSTMTLNDRMKIATVRQITYLPHSSLIPAELQLEVKDHEIMMPPTVMPHCLRFLCYHHLGDISNRRQALSDLYSTVKCEHYILSYSISLSITVLGVCYEITGDKEAAYHCYDDIKNKRH</sequence>
<dbReference type="Proteomes" id="UP000507470">
    <property type="component" value="Unassembled WGS sequence"/>
</dbReference>
<keyword evidence="3" id="KW-1185">Reference proteome</keyword>
<proteinExistence type="predicted"/>
<gene>
    <name evidence="2" type="ORF">MCOR_7941</name>
</gene>
<feature type="domain" description="Mab-21-like HhH/H2TH-like" evidence="1">
    <location>
        <begin position="363"/>
        <end position="447"/>
    </location>
</feature>
<organism evidence="2 3">
    <name type="scientific">Mytilus coruscus</name>
    <name type="common">Sea mussel</name>
    <dbReference type="NCBI Taxonomy" id="42192"/>
    <lineage>
        <taxon>Eukaryota</taxon>
        <taxon>Metazoa</taxon>
        <taxon>Spiralia</taxon>
        <taxon>Lophotrochozoa</taxon>
        <taxon>Mollusca</taxon>
        <taxon>Bivalvia</taxon>
        <taxon>Autobranchia</taxon>
        <taxon>Pteriomorphia</taxon>
        <taxon>Mytilida</taxon>
        <taxon>Mytiloidea</taxon>
        <taxon>Mytilidae</taxon>
        <taxon>Mytilinae</taxon>
        <taxon>Mytilus</taxon>
    </lineage>
</organism>
<protein>
    <recommendedName>
        <fullName evidence="1">Mab-21-like HhH/H2TH-like domain-containing protein</fullName>
    </recommendedName>
</protein>
<name>A0A6J8AL77_MYTCO</name>